<dbReference type="GO" id="GO:0042054">
    <property type="term" value="F:histone methyltransferase activity"/>
    <property type="evidence" value="ECO:0007669"/>
    <property type="project" value="TreeGrafter"/>
</dbReference>
<proteinExistence type="predicted"/>
<evidence type="ECO:0000313" key="2">
    <source>
        <dbReference type="EMBL" id="GLD51168.1"/>
    </source>
</evidence>
<protein>
    <submittedName>
        <fullName evidence="2">Protein arginine N-methyltransferase 3</fullName>
    </submittedName>
</protein>
<dbReference type="InterPro" id="IPR029063">
    <property type="entry name" value="SAM-dependent_MTases_sf"/>
</dbReference>
<gene>
    <name evidence="2" type="ORF">AKAME5_002808300</name>
</gene>
<dbReference type="EMBL" id="BRZM01003635">
    <property type="protein sequence ID" value="GLD51168.1"/>
    <property type="molecule type" value="Genomic_DNA"/>
</dbReference>
<feature type="non-terminal residue" evidence="2">
    <location>
        <position position="1"/>
    </location>
</feature>
<reference evidence="2" key="1">
    <citation type="submission" date="2022-08" db="EMBL/GenBank/DDBJ databases">
        <title>Genome sequencing of akame (Lates japonicus).</title>
        <authorList>
            <person name="Hashiguchi Y."/>
            <person name="Takahashi H."/>
        </authorList>
    </citation>
    <scope>NUCLEOTIDE SEQUENCE</scope>
    <source>
        <strain evidence="2">Kochi</strain>
    </source>
</reference>
<keyword evidence="1" id="KW-0949">S-adenosyl-L-methionine</keyword>
<dbReference type="Pfam" id="PF06325">
    <property type="entry name" value="PrmA"/>
    <property type="match status" value="1"/>
</dbReference>
<accession>A0AAD3R0K0</accession>
<dbReference type="PANTHER" id="PTHR11006:SF53">
    <property type="entry name" value="PROTEIN ARGININE N-METHYLTRANSFERASE 3"/>
    <property type="match status" value="1"/>
</dbReference>
<name>A0AAD3R0K0_LATJO</name>
<keyword evidence="3" id="KW-1185">Reference proteome</keyword>
<organism evidence="2 3">
    <name type="scientific">Lates japonicus</name>
    <name type="common">Japanese lates</name>
    <dbReference type="NCBI Taxonomy" id="270547"/>
    <lineage>
        <taxon>Eukaryota</taxon>
        <taxon>Metazoa</taxon>
        <taxon>Chordata</taxon>
        <taxon>Craniata</taxon>
        <taxon>Vertebrata</taxon>
        <taxon>Euteleostomi</taxon>
        <taxon>Actinopterygii</taxon>
        <taxon>Neopterygii</taxon>
        <taxon>Teleostei</taxon>
        <taxon>Neoteleostei</taxon>
        <taxon>Acanthomorphata</taxon>
        <taxon>Carangaria</taxon>
        <taxon>Carangaria incertae sedis</taxon>
        <taxon>Centropomidae</taxon>
        <taxon>Lates</taxon>
    </lineage>
</organism>
<dbReference type="Gene3D" id="3.40.50.150">
    <property type="entry name" value="Vaccinia Virus protein VP39"/>
    <property type="match status" value="1"/>
</dbReference>
<comment type="caution">
    <text evidence="2">The sequence shown here is derived from an EMBL/GenBank/DDBJ whole genome shotgun (WGS) entry which is preliminary data.</text>
</comment>
<dbReference type="GO" id="GO:0005634">
    <property type="term" value="C:nucleus"/>
    <property type="evidence" value="ECO:0007669"/>
    <property type="project" value="TreeGrafter"/>
</dbReference>
<sequence>DKVRTESYRDFMYRNPEVFRDKVVLDVGCGTGILSMFAARAGAKKVIAVDQSEIIYQAMDIVRSLQPGSPGRVFAVSGDDAVLSLLSTLCLTCHGVEWSVMVRPVDGSDVSMASWRRRNHEYLSDISPPKTASEARGVTRGSSNELFVRQSPSGWEPEPLISLMDASETPSLLRRSHQSDQTTSTCQVPPDLAAVKGQLATAADRDTDAAGYPTGPSSPEVDIVWHTPVITHGCLKGPLKALVTSHCCCMATTGPPDAKTTRDVSLIIPPISIIRNQVRTKPTYLENYEDVDSKTPYGILHNDVVARAQWFGQNNF</sequence>
<evidence type="ECO:0000313" key="3">
    <source>
        <dbReference type="Proteomes" id="UP001279410"/>
    </source>
</evidence>
<dbReference type="PANTHER" id="PTHR11006">
    <property type="entry name" value="PROTEIN ARGININE N-METHYLTRANSFERASE"/>
    <property type="match status" value="1"/>
</dbReference>
<dbReference type="Proteomes" id="UP001279410">
    <property type="component" value="Unassembled WGS sequence"/>
</dbReference>
<dbReference type="InterPro" id="IPR025799">
    <property type="entry name" value="Arg_MeTrfase"/>
</dbReference>
<dbReference type="CDD" id="cd02440">
    <property type="entry name" value="AdoMet_MTases"/>
    <property type="match status" value="1"/>
</dbReference>
<dbReference type="AlphaFoldDB" id="A0AAD3R0K0"/>
<evidence type="ECO:0000256" key="1">
    <source>
        <dbReference type="ARBA" id="ARBA00022691"/>
    </source>
</evidence>
<dbReference type="SUPFAM" id="SSF53335">
    <property type="entry name" value="S-adenosyl-L-methionine-dependent methyltransferases"/>
    <property type="match status" value="1"/>
</dbReference>
<dbReference type="GO" id="GO:0016274">
    <property type="term" value="F:protein-arginine N-methyltransferase activity"/>
    <property type="evidence" value="ECO:0007669"/>
    <property type="project" value="InterPro"/>
</dbReference>